<protein>
    <submittedName>
        <fullName evidence="1">Uncharacterized protein</fullName>
    </submittedName>
</protein>
<sequence length="108" mass="12204">MKEQGSNDAKVCPWCGRWCLKDAACDYIFACGLDTHHGFIKGAGCGRSWCWTCGKKYCSQYIDINTGQKLANAKDNHNPFCCKEEKGFSEEDFCEGGHNPHCGKRWNR</sequence>
<evidence type="ECO:0000313" key="1">
    <source>
        <dbReference type="EMBL" id="QHT12300.1"/>
    </source>
</evidence>
<dbReference type="AlphaFoldDB" id="A0A6C0D7L3"/>
<name>A0A6C0D7L3_9ZZZZ</name>
<proteinExistence type="predicted"/>
<dbReference type="EMBL" id="MN739543">
    <property type="protein sequence ID" value="QHT12300.1"/>
    <property type="molecule type" value="Genomic_DNA"/>
</dbReference>
<reference evidence="1" key="1">
    <citation type="journal article" date="2020" name="Nature">
        <title>Giant virus diversity and host interactions through global metagenomics.</title>
        <authorList>
            <person name="Schulz F."/>
            <person name="Roux S."/>
            <person name="Paez-Espino D."/>
            <person name="Jungbluth S."/>
            <person name="Walsh D.A."/>
            <person name="Denef V.J."/>
            <person name="McMahon K.D."/>
            <person name="Konstantinidis K.T."/>
            <person name="Eloe-Fadrosh E.A."/>
            <person name="Kyrpides N.C."/>
            <person name="Woyke T."/>
        </authorList>
    </citation>
    <scope>NUCLEOTIDE SEQUENCE</scope>
    <source>
        <strain evidence="1">GVMAG-M-3300023174-129</strain>
    </source>
</reference>
<organism evidence="1">
    <name type="scientific">viral metagenome</name>
    <dbReference type="NCBI Taxonomy" id="1070528"/>
    <lineage>
        <taxon>unclassified sequences</taxon>
        <taxon>metagenomes</taxon>
        <taxon>organismal metagenomes</taxon>
    </lineage>
</organism>
<accession>A0A6C0D7L3</accession>